<sequence length="91" mass="9894">MNDISVLLYSRVSLNQDFPDYKLKQDDPATLIDTVPDLEGSEEGYLLEVFNALGESIGVVTVPKSAVSPLRLDGNFVSTLIGFGFIALQSE</sequence>
<organism evidence="1 2">
    <name type="scientific">Leptolyngbya subtilissima DQ-A4</name>
    <dbReference type="NCBI Taxonomy" id="2933933"/>
    <lineage>
        <taxon>Bacteria</taxon>
        <taxon>Bacillati</taxon>
        <taxon>Cyanobacteriota</taxon>
        <taxon>Cyanophyceae</taxon>
        <taxon>Leptolyngbyales</taxon>
        <taxon>Leptolyngbyaceae</taxon>
        <taxon>Leptolyngbya group</taxon>
        <taxon>Leptolyngbya</taxon>
    </lineage>
</organism>
<gene>
    <name evidence="1" type="ORF">NC992_21535</name>
</gene>
<dbReference type="EMBL" id="JAMPKX010000012">
    <property type="protein sequence ID" value="MEP0949478.1"/>
    <property type="molecule type" value="Genomic_DNA"/>
</dbReference>
<proteinExistence type="predicted"/>
<reference evidence="1 2" key="1">
    <citation type="submission" date="2022-04" db="EMBL/GenBank/DDBJ databases">
        <title>Positive selection, recombination, and allopatry shape intraspecific diversity of widespread and dominant cyanobacteria.</title>
        <authorList>
            <person name="Wei J."/>
            <person name="Shu W."/>
            <person name="Hu C."/>
        </authorList>
    </citation>
    <scope>NUCLEOTIDE SEQUENCE [LARGE SCALE GENOMIC DNA]</scope>
    <source>
        <strain evidence="1 2">DQ-A4</strain>
    </source>
</reference>
<comment type="caution">
    <text evidence="1">The sequence shown here is derived from an EMBL/GenBank/DDBJ whole genome shotgun (WGS) entry which is preliminary data.</text>
</comment>
<dbReference type="Proteomes" id="UP001482513">
    <property type="component" value="Unassembled WGS sequence"/>
</dbReference>
<name>A0ABV0K9T0_9CYAN</name>
<dbReference type="RefSeq" id="WP_242021239.1">
    <property type="nucleotide sequence ID" value="NZ_JAMPKX010000012.1"/>
</dbReference>
<protein>
    <submittedName>
        <fullName evidence="1">DUF4926 domain-containing protein</fullName>
    </submittedName>
</protein>
<keyword evidence="2" id="KW-1185">Reference proteome</keyword>
<accession>A0ABV0K9T0</accession>
<evidence type="ECO:0000313" key="2">
    <source>
        <dbReference type="Proteomes" id="UP001482513"/>
    </source>
</evidence>
<evidence type="ECO:0000313" key="1">
    <source>
        <dbReference type="EMBL" id="MEP0949478.1"/>
    </source>
</evidence>